<sequence length="391" mass="46011">MKLKKCEIMQQCKYLTEEQIQQAIKGRKCIKQWAYICHDKDLDDNGEPKAPHWHIMLQFNDTQDSKYIAKWFGIEEQYVNRSSSKRFEPMLAYLIHANATDKYQYDAALVKANFDYIAFIQQDAKNIRRSEILDLIDKGIITEFNYTEHLNISEYTKYRKLIEDAFRYKRESRFTGSRELEVIYISGDSGCGKTSYAKWLSKKKGYSFFITGSGEDILDGYRGQECIILDDIRSSTLKFSDFIKMLDNNTDSPVKSRFHNKMLTGCQLLIITTIYDMDNFYKLFEENDEPLIQFQRRCKIKLDMDENTIQAYQFDRENKKFEYMACYDNPVKDLIHKSIEEQRTVKELDDFLGMESMPENTDTADIDTTDSEITLDTEDTENYSGFPEGLD</sequence>
<evidence type="ECO:0000259" key="2">
    <source>
        <dbReference type="Pfam" id="PF00910"/>
    </source>
</evidence>
<evidence type="ECO:0000256" key="1">
    <source>
        <dbReference type="SAM" id="MobiDB-lite"/>
    </source>
</evidence>
<dbReference type="GO" id="GO:0003723">
    <property type="term" value="F:RNA binding"/>
    <property type="evidence" value="ECO:0007669"/>
    <property type="project" value="InterPro"/>
</dbReference>
<dbReference type="GO" id="GO:0003916">
    <property type="term" value="F:DNA topoisomerase activity"/>
    <property type="evidence" value="ECO:0007669"/>
    <property type="project" value="InterPro"/>
</dbReference>
<reference evidence="4" key="2">
    <citation type="submission" date="2021-04" db="EMBL/GenBank/DDBJ databases">
        <authorList>
            <person name="Gilroy R."/>
        </authorList>
    </citation>
    <scope>NUCLEOTIDE SEQUENCE</scope>
    <source>
        <strain evidence="4">ChiSjej2B20-11307</strain>
    </source>
</reference>
<dbReference type="InterPro" id="IPR027417">
    <property type="entry name" value="P-loop_NTPase"/>
</dbReference>
<dbReference type="GO" id="GO:0003677">
    <property type="term" value="F:DNA binding"/>
    <property type="evidence" value="ECO:0007669"/>
    <property type="project" value="InterPro"/>
</dbReference>
<dbReference type="Pfam" id="PF01719">
    <property type="entry name" value="Rep_OBD"/>
    <property type="match status" value="1"/>
</dbReference>
<feature type="region of interest" description="Disordered" evidence="1">
    <location>
        <begin position="355"/>
        <end position="391"/>
    </location>
</feature>
<dbReference type="GO" id="GO:0006260">
    <property type="term" value="P:DNA replication"/>
    <property type="evidence" value="ECO:0007669"/>
    <property type="project" value="InterPro"/>
</dbReference>
<protein>
    <recommendedName>
        <fullName evidence="6">Replication protein</fullName>
    </recommendedName>
</protein>
<name>A0A9D2HB28_9FIRM</name>
<feature type="compositionally biased region" description="Acidic residues" evidence="1">
    <location>
        <begin position="362"/>
        <end position="381"/>
    </location>
</feature>
<dbReference type="InterPro" id="IPR000605">
    <property type="entry name" value="Helicase_SF3_ssDNA/RNA_vir"/>
</dbReference>
<gene>
    <name evidence="4" type="ORF">H9798_06745</name>
</gene>
<dbReference type="EMBL" id="DXAK01000034">
    <property type="protein sequence ID" value="HJA06820.1"/>
    <property type="molecule type" value="Genomic_DNA"/>
</dbReference>
<dbReference type="Pfam" id="PF00910">
    <property type="entry name" value="RNA_helicase"/>
    <property type="match status" value="1"/>
</dbReference>
<feature type="domain" description="Plasmid replication protein origin binding" evidence="3">
    <location>
        <begin position="28"/>
        <end position="115"/>
    </location>
</feature>
<organism evidence="4 5">
    <name type="scientific">Candidatus Mediterraneibacter pullicola</name>
    <dbReference type="NCBI Taxonomy" id="2838682"/>
    <lineage>
        <taxon>Bacteria</taxon>
        <taxon>Bacillati</taxon>
        <taxon>Bacillota</taxon>
        <taxon>Clostridia</taxon>
        <taxon>Lachnospirales</taxon>
        <taxon>Lachnospiraceae</taxon>
        <taxon>Mediterraneibacter</taxon>
    </lineage>
</organism>
<dbReference type="InterPro" id="IPR002631">
    <property type="entry name" value="Plasmid_rep_OBD"/>
</dbReference>
<evidence type="ECO:0000259" key="3">
    <source>
        <dbReference type="Pfam" id="PF01719"/>
    </source>
</evidence>
<dbReference type="SUPFAM" id="SSF52540">
    <property type="entry name" value="P-loop containing nucleoside triphosphate hydrolases"/>
    <property type="match status" value="1"/>
</dbReference>
<evidence type="ECO:0000313" key="4">
    <source>
        <dbReference type="EMBL" id="HJA06820.1"/>
    </source>
</evidence>
<feature type="domain" description="Helicase superfamily 3 single-stranded DNA/RNA virus" evidence="2">
    <location>
        <begin position="183"/>
        <end position="273"/>
    </location>
</feature>
<dbReference type="Gene3D" id="3.40.50.300">
    <property type="entry name" value="P-loop containing nucleotide triphosphate hydrolases"/>
    <property type="match status" value="1"/>
</dbReference>
<dbReference type="Gene3D" id="3.40.1310.30">
    <property type="match status" value="1"/>
</dbReference>
<proteinExistence type="predicted"/>
<dbReference type="GO" id="GO:0005727">
    <property type="term" value="C:extrachromosomal circular DNA"/>
    <property type="evidence" value="ECO:0007669"/>
    <property type="project" value="InterPro"/>
</dbReference>
<dbReference type="Proteomes" id="UP000824223">
    <property type="component" value="Unassembled WGS sequence"/>
</dbReference>
<reference evidence="4" key="1">
    <citation type="journal article" date="2021" name="PeerJ">
        <title>Extensive microbial diversity within the chicken gut microbiome revealed by metagenomics and culture.</title>
        <authorList>
            <person name="Gilroy R."/>
            <person name="Ravi A."/>
            <person name="Getino M."/>
            <person name="Pursley I."/>
            <person name="Horton D.L."/>
            <person name="Alikhan N.F."/>
            <person name="Baker D."/>
            <person name="Gharbi K."/>
            <person name="Hall N."/>
            <person name="Watson M."/>
            <person name="Adriaenssens E.M."/>
            <person name="Foster-Nyarko E."/>
            <person name="Jarju S."/>
            <person name="Secka A."/>
            <person name="Antonio M."/>
            <person name="Oren A."/>
            <person name="Chaudhuri R.R."/>
            <person name="La Ragione R."/>
            <person name="Hildebrand F."/>
            <person name="Pallen M.J."/>
        </authorList>
    </citation>
    <scope>NUCLEOTIDE SEQUENCE</scope>
    <source>
        <strain evidence="4">ChiSjej2B20-11307</strain>
    </source>
</reference>
<evidence type="ECO:0008006" key="6">
    <source>
        <dbReference type="Google" id="ProtNLM"/>
    </source>
</evidence>
<dbReference type="AlphaFoldDB" id="A0A9D2HB28"/>
<evidence type="ECO:0000313" key="5">
    <source>
        <dbReference type="Proteomes" id="UP000824223"/>
    </source>
</evidence>
<comment type="caution">
    <text evidence="4">The sequence shown here is derived from an EMBL/GenBank/DDBJ whole genome shotgun (WGS) entry which is preliminary data.</text>
</comment>
<dbReference type="GO" id="GO:0003724">
    <property type="term" value="F:RNA helicase activity"/>
    <property type="evidence" value="ECO:0007669"/>
    <property type="project" value="InterPro"/>
</dbReference>
<accession>A0A9D2HB28</accession>